<dbReference type="PANTHER" id="PTHR10642:SF26">
    <property type="entry name" value="RIBONUCLEASE H1"/>
    <property type="match status" value="1"/>
</dbReference>
<evidence type="ECO:0000256" key="1">
    <source>
        <dbReference type="ARBA" id="ARBA00000077"/>
    </source>
</evidence>
<feature type="domain" description="RNase H type-1" evidence="11">
    <location>
        <begin position="115"/>
        <end position="257"/>
    </location>
</feature>
<dbReference type="InterPro" id="IPR022892">
    <property type="entry name" value="RNaseHI"/>
</dbReference>
<name>A0ABT5VQ38_9BACT</name>
<dbReference type="PANTHER" id="PTHR10642">
    <property type="entry name" value="RIBONUCLEASE H1"/>
    <property type="match status" value="1"/>
</dbReference>
<dbReference type="Proteomes" id="UP001528920">
    <property type="component" value="Unassembled WGS sequence"/>
</dbReference>
<keyword evidence="8" id="KW-0255">Endonuclease</keyword>
<accession>A0ABT5VQ38</accession>
<keyword evidence="10" id="KW-0460">Magnesium</keyword>
<dbReference type="EMBL" id="JAKJSC010000001">
    <property type="protein sequence ID" value="MDE5416369.1"/>
    <property type="molecule type" value="Genomic_DNA"/>
</dbReference>
<dbReference type="EC" id="3.1.26.4" evidence="5"/>
<reference evidence="12 13" key="1">
    <citation type="submission" date="2022-01" db="EMBL/GenBank/DDBJ databases">
        <title>Labilibaculum sp. nov, a marine bacterium isolated from Antarctica.</title>
        <authorList>
            <person name="Dai W."/>
        </authorList>
    </citation>
    <scope>NUCLEOTIDE SEQUENCE [LARGE SCALE GENOMIC DNA]</scope>
    <source>
        <strain evidence="12 13">DW002</strain>
    </source>
</reference>
<evidence type="ECO:0000256" key="3">
    <source>
        <dbReference type="ARBA" id="ARBA00005300"/>
    </source>
</evidence>
<evidence type="ECO:0000259" key="11">
    <source>
        <dbReference type="PROSITE" id="PS50879"/>
    </source>
</evidence>
<dbReference type="InterPro" id="IPR002156">
    <property type="entry name" value="RNaseH_domain"/>
</dbReference>
<dbReference type="Pfam" id="PF00075">
    <property type="entry name" value="RNase_H"/>
    <property type="match status" value="1"/>
</dbReference>
<evidence type="ECO:0000256" key="6">
    <source>
        <dbReference type="ARBA" id="ARBA00022722"/>
    </source>
</evidence>
<evidence type="ECO:0000256" key="4">
    <source>
        <dbReference type="ARBA" id="ARBA00011245"/>
    </source>
</evidence>
<evidence type="ECO:0000256" key="9">
    <source>
        <dbReference type="ARBA" id="ARBA00022801"/>
    </source>
</evidence>
<organism evidence="12 13">
    <name type="scientific">Paralabilibaculum antarcticum</name>
    <dbReference type="NCBI Taxonomy" id="2912572"/>
    <lineage>
        <taxon>Bacteria</taxon>
        <taxon>Pseudomonadati</taxon>
        <taxon>Bacteroidota</taxon>
        <taxon>Bacteroidia</taxon>
        <taxon>Marinilabiliales</taxon>
        <taxon>Marinifilaceae</taxon>
        <taxon>Paralabilibaculum</taxon>
    </lineage>
</organism>
<dbReference type="SUPFAM" id="SSF53098">
    <property type="entry name" value="Ribonuclease H-like"/>
    <property type="match status" value="1"/>
</dbReference>
<evidence type="ECO:0000256" key="5">
    <source>
        <dbReference type="ARBA" id="ARBA00012180"/>
    </source>
</evidence>
<protein>
    <recommendedName>
        <fullName evidence="5">ribonuclease H</fullName>
        <ecNumber evidence="5">3.1.26.4</ecNumber>
    </recommendedName>
</protein>
<keyword evidence="9" id="KW-0378">Hydrolase</keyword>
<keyword evidence="6" id="KW-0540">Nuclease</keyword>
<proteinExistence type="inferred from homology"/>
<keyword evidence="13" id="KW-1185">Reference proteome</keyword>
<evidence type="ECO:0000256" key="7">
    <source>
        <dbReference type="ARBA" id="ARBA00022723"/>
    </source>
</evidence>
<dbReference type="PROSITE" id="PS50879">
    <property type="entry name" value="RNASE_H_1"/>
    <property type="match status" value="1"/>
</dbReference>
<evidence type="ECO:0000256" key="2">
    <source>
        <dbReference type="ARBA" id="ARBA00001946"/>
    </source>
</evidence>
<dbReference type="RefSeq" id="WP_275107711.1">
    <property type="nucleotide sequence ID" value="NZ_JAKJSC010000001.1"/>
</dbReference>
<sequence length="260" mass="30653">MKAIKIKVQIQTIKKQEIECILSDEKESIRLIYFPVERNIVYFEDSHLVKVVRKIEFQFEKVIRSAIQGNLRLGQTINCVFFDGFNFLKEADYQNYIRVDRRTEKLKITTSKTEMEDTHKIYADGSYMSELKQSGYGGFIETPDGEQKIYHQSFKQGSSNMMELLAVLEGVEHLESIEKIQVNTDSRFVIRGLVQWIHFWQHNNWQTAFGSEVKFAKYWQKINRLCEGKLMEFKWIKGHSGNAKQDFCHWLARESTNGQK</sequence>
<evidence type="ECO:0000313" key="13">
    <source>
        <dbReference type="Proteomes" id="UP001528920"/>
    </source>
</evidence>
<dbReference type="Gene3D" id="3.30.420.10">
    <property type="entry name" value="Ribonuclease H-like superfamily/Ribonuclease H"/>
    <property type="match status" value="1"/>
</dbReference>
<dbReference type="InterPro" id="IPR050092">
    <property type="entry name" value="RNase_H"/>
</dbReference>
<evidence type="ECO:0000313" key="12">
    <source>
        <dbReference type="EMBL" id="MDE5416369.1"/>
    </source>
</evidence>
<evidence type="ECO:0000256" key="10">
    <source>
        <dbReference type="ARBA" id="ARBA00022842"/>
    </source>
</evidence>
<gene>
    <name evidence="12" type="ORF">L3049_00015</name>
</gene>
<comment type="similarity">
    <text evidence="3">Belongs to the RNase H family.</text>
</comment>
<dbReference type="CDD" id="cd09278">
    <property type="entry name" value="RNase_HI_prokaryote_like"/>
    <property type="match status" value="1"/>
</dbReference>
<comment type="caution">
    <text evidence="12">The sequence shown here is derived from an EMBL/GenBank/DDBJ whole genome shotgun (WGS) entry which is preliminary data.</text>
</comment>
<comment type="subunit">
    <text evidence="4">Monomer.</text>
</comment>
<dbReference type="InterPro" id="IPR012337">
    <property type="entry name" value="RNaseH-like_sf"/>
</dbReference>
<evidence type="ECO:0000256" key="8">
    <source>
        <dbReference type="ARBA" id="ARBA00022759"/>
    </source>
</evidence>
<keyword evidence="7" id="KW-0479">Metal-binding</keyword>
<comment type="cofactor">
    <cofactor evidence="2">
        <name>Mg(2+)</name>
        <dbReference type="ChEBI" id="CHEBI:18420"/>
    </cofactor>
</comment>
<comment type="catalytic activity">
    <reaction evidence="1">
        <text>Endonucleolytic cleavage to 5'-phosphomonoester.</text>
        <dbReference type="EC" id="3.1.26.4"/>
    </reaction>
</comment>
<dbReference type="InterPro" id="IPR036397">
    <property type="entry name" value="RNaseH_sf"/>
</dbReference>